<dbReference type="InterPro" id="IPR051257">
    <property type="entry name" value="Diverse_CBS-Domain"/>
</dbReference>
<evidence type="ECO:0000313" key="5">
    <source>
        <dbReference type="Proteomes" id="UP000659697"/>
    </source>
</evidence>
<dbReference type="PROSITE" id="PS51371">
    <property type="entry name" value="CBS"/>
    <property type="match status" value="2"/>
</dbReference>
<feature type="domain" description="CBS" evidence="3">
    <location>
        <begin position="84"/>
        <end position="143"/>
    </location>
</feature>
<accession>A0ABQ3KY90</accession>
<sequence length="143" mass="15582">MSLLAIMTSRAKLITTHGDANLASLRQVFSQARFQHVPVVDSTDKVIGIVSVKDYFKQLSPVMDAASDQAIGLFMRTRKVHQVMVSPVITVQADVSLRAAAAMLVENNISCLVVTDKHNHLLGLLSWKDVVKAALFAKSAQKP</sequence>
<evidence type="ECO:0000256" key="1">
    <source>
        <dbReference type="ARBA" id="ARBA00023122"/>
    </source>
</evidence>
<protein>
    <recommendedName>
        <fullName evidence="3">CBS domain-containing protein</fullName>
    </recommendedName>
</protein>
<dbReference type="SUPFAM" id="SSF54631">
    <property type="entry name" value="CBS-domain pair"/>
    <property type="match status" value="1"/>
</dbReference>
<dbReference type="EMBL" id="BNAO01000002">
    <property type="protein sequence ID" value="GHG63828.1"/>
    <property type="molecule type" value="Genomic_DNA"/>
</dbReference>
<dbReference type="InterPro" id="IPR046342">
    <property type="entry name" value="CBS_dom_sf"/>
</dbReference>
<keyword evidence="1 2" id="KW-0129">CBS domain</keyword>
<comment type="caution">
    <text evidence="4">The sequence shown here is derived from an EMBL/GenBank/DDBJ whole genome shotgun (WGS) entry which is preliminary data.</text>
</comment>
<evidence type="ECO:0000259" key="3">
    <source>
        <dbReference type="PROSITE" id="PS51371"/>
    </source>
</evidence>
<dbReference type="Gene3D" id="3.10.580.10">
    <property type="entry name" value="CBS-domain"/>
    <property type="match status" value="2"/>
</dbReference>
<dbReference type="RefSeq" id="WP_189430847.1">
    <property type="nucleotide sequence ID" value="NZ_BNAO01000002.1"/>
</dbReference>
<reference evidence="5" key="1">
    <citation type="journal article" date="2019" name="Int. J. Syst. Evol. Microbiol.">
        <title>The Global Catalogue of Microorganisms (GCM) 10K type strain sequencing project: providing services to taxonomists for standard genome sequencing and annotation.</title>
        <authorList>
            <consortium name="The Broad Institute Genomics Platform"/>
            <consortium name="The Broad Institute Genome Sequencing Center for Infectious Disease"/>
            <person name="Wu L."/>
            <person name="Ma J."/>
        </authorList>
    </citation>
    <scope>NUCLEOTIDE SEQUENCE [LARGE SCALE GENOMIC DNA]</scope>
    <source>
        <strain evidence="5">CGMCC 1.7003</strain>
    </source>
</reference>
<dbReference type="InterPro" id="IPR000644">
    <property type="entry name" value="CBS_dom"/>
</dbReference>
<dbReference type="SMART" id="SM00116">
    <property type="entry name" value="CBS"/>
    <property type="match status" value="2"/>
</dbReference>
<gene>
    <name evidence="4" type="ORF">GCM10010919_09880</name>
</gene>
<dbReference type="PANTHER" id="PTHR43080:SF2">
    <property type="entry name" value="CBS DOMAIN-CONTAINING PROTEIN"/>
    <property type="match status" value="1"/>
</dbReference>
<feature type="domain" description="CBS" evidence="3">
    <location>
        <begin position="7"/>
        <end position="67"/>
    </location>
</feature>
<keyword evidence="5" id="KW-1185">Reference proteome</keyword>
<evidence type="ECO:0000256" key="2">
    <source>
        <dbReference type="PROSITE-ProRule" id="PRU00703"/>
    </source>
</evidence>
<proteinExistence type="predicted"/>
<dbReference type="Pfam" id="PF00571">
    <property type="entry name" value="CBS"/>
    <property type="match status" value="2"/>
</dbReference>
<organism evidence="4 5">
    <name type="scientific">Alishewanella longhuensis</name>
    <dbReference type="NCBI Taxonomy" id="1091037"/>
    <lineage>
        <taxon>Bacteria</taxon>
        <taxon>Pseudomonadati</taxon>
        <taxon>Pseudomonadota</taxon>
        <taxon>Gammaproteobacteria</taxon>
        <taxon>Alteromonadales</taxon>
        <taxon>Alteromonadaceae</taxon>
        <taxon>Alishewanella</taxon>
    </lineage>
</organism>
<dbReference type="Proteomes" id="UP000659697">
    <property type="component" value="Unassembled WGS sequence"/>
</dbReference>
<dbReference type="PANTHER" id="PTHR43080">
    <property type="entry name" value="CBS DOMAIN-CONTAINING PROTEIN CBSX3, MITOCHONDRIAL"/>
    <property type="match status" value="1"/>
</dbReference>
<evidence type="ECO:0000313" key="4">
    <source>
        <dbReference type="EMBL" id="GHG63828.1"/>
    </source>
</evidence>
<name>A0ABQ3KY90_9ALTE</name>